<keyword evidence="3" id="KW-1185">Reference proteome</keyword>
<dbReference type="InterPro" id="IPR050483">
    <property type="entry name" value="CoA-transferase_III_domain"/>
</dbReference>
<protein>
    <submittedName>
        <fullName evidence="2">CoA transferase</fullName>
    </submittedName>
</protein>
<accession>A0A853FVN6</accession>
<keyword evidence="1 2" id="KW-0808">Transferase</keyword>
<reference evidence="2 3" key="1">
    <citation type="submission" date="2020-07" db="EMBL/GenBank/DDBJ databases">
        <title>Taxonomic revisions and descriptions of new bacterial species based on genomic comparisons in the high-G+C-content subgroup of the family Alcaligenaceae.</title>
        <authorList>
            <person name="Szabo A."/>
            <person name="Felfoldi T."/>
        </authorList>
    </citation>
    <scope>NUCLEOTIDE SEQUENCE [LARGE SCALE GENOMIC DNA]</scope>
    <source>
        <strain evidence="2 3">LMG 24012</strain>
    </source>
</reference>
<organism evidence="2 3">
    <name type="scientific">Parapusillimonas granuli</name>
    <dbReference type="NCBI Taxonomy" id="380911"/>
    <lineage>
        <taxon>Bacteria</taxon>
        <taxon>Pseudomonadati</taxon>
        <taxon>Pseudomonadota</taxon>
        <taxon>Betaproteobacteria</taxon>
        <taxon>Burkholderiales</taxon>
        <taxon>Alcaligenaceae</taxon>
        <taxon>Parapusillimonas</taxon>
    </lineage>
</organism>
<dbReference type="InterPro" id="IPR044855">
    <property type="entry name" value="CoA-Trfase_III_dom3_sf"/>
</dbReference>
<dbReference type="InterPro" id="IPR003673">
    <property type="entry name" value="CoA-Trfase_fam_III"/>
</dbReference>
<evidence type="ECO:0000313" key="3">
    <source>
        <dbReference type="Proteomes" id="UP000559809"/>
    </source>
</evidence>
<evidence type="ECO:0000256" key="1">
    <source>
        <dbReference type="ARBA" id="ARBA00022679"/>
    </source>
</evidence>
<gene>
    <name evidence="2" type="ORF">H0A72_00505</name>
</gene>
<sequence length="375" mass="40023">MKTESGGALSGIRVIDASRVLGGPIAGQILGDHGAEVIKVEGPAGDDTRQWGPPYLGRNSAYFSGANRNKKGVTLDLASETGRSRFFAMLETADVLIENFKESTLKKWGIDVSGFTERFPRLVHCRVSGFGSTGPYGGLPAYDTAMQALCGLMSVNGDHSTGPLRVGLPIVDMTTGLNAVIGVLLALQNRERTGMGQLVETTLYANALSMLHPHAPNYFATGRCPAPTGNAHPNIYPYDSYPTANGHIYLAVGNDAQFGLFCRRLGLDELPSDPRFSTNPSRSVNRAALKALLEAALKPEDGRSLALELMRIGVPCAPVNTVEDALCDPHTRHAGLVVELEDEYKGLASPISLSRTPATYRHAPPALAAIEKEEA</sequence>
<dbReference type="GO" id="GO:0008410">
    <property type="term" value="F:CoA-transferase activity"/>
    <property type="evidence" value="ECO:0007669"/>
    <property type="project" value="TreeGrafter"/>
</dbReference>
<dbReference type="PANTHER" id="PTHR48207">
    <property type="entry name" value="SUCCINATE--HYDROXYMETHYLGLUTARATE COA-TRANSFERASE"/>
    <property type="match status" value="1"/>
</dbReference>
<dbReference type="Pfam" id="PF02515">
    <property type="entry name" value="CoA_transf_3"/>
    <property type="match status" value="1"/>
</dbReference>
<dbReference type="AlphaFoldDB" id="A0A853FVN6"/>
<dbReference type="Gene3D" id="3.40.50.10540">
    <property type="entry name" value="Crotonobetainyl-coa:carnitine coa-transferase, domain 1"/>
    <property type="match status" value="1"/>
</dbReference>
<dbReference type="PANTHER" id="PTHR48207:SF3">
    <property type="entry name" value="SUCCINATE--HYDROXYMETHYLGLUTARATE COA-TRANSFERASE"/>
    <property type="match status" value="1"/>
</dbReference>
<dbReference type="SUPFAM" id="SSF89796">
    <property type="entry name" value="CoA-transferase family III (CaiB/BaiF)"/>
    <property type="match status" value="1"/>
</dbReference>
<comment type="caution">
    <text evidence="2">The sequence shown here is derived from an EMBL/GenBank/DDBJ whole genome shotgun (WGS) entry which is preliminary data.</text>
</comment>
<dbReference type="Gene3D" id="3.30.1540.10">
    <property type="entry name" value="formyl-coa transferase, domain 3"/>
    <property type="match status" value="1"/>
</dbReference>
<proteinExistence type="predicted"/>
<name>A0A853FVN6_9BURK</name>
<evidence type="ECO:0000313" key="2">
    <source>
        <dbReference type="EMBL" id="NYT47782.1"/>
    </source>
</evidence>
<dbReference type="Proteomes" id="UP000559809">
    <property type="component" value="Unassembled WGS sequence"/>
</dbReference>
<dbReference type="InterPro" id="IPR023606">
    <property type="entry name" value="CoA-Trfase_III_dom_1_sf"/>
</dbReference>
<dbReference type="EMBL" id="JACCEM010000001">
    <property type="protein sequence ID" value="NYT47782.1"/>
    <property type="molecule type" value="Genomic_DNA"/>
</dbReference>